<sequence length="311" mass="33679">MTDDPTENSMVQNTIEIESKATATSLLKVDVDSTDGSPVSNYHSESSTASEFPHAAVLFASPYQVEDYHVSKVNGHLGCIVQNSAEMSSLNSEELVYLNFVALFEESSIATGDAVVVEVPIIQEEVSLVEQVTIPVVSPPVAPAPPVIDDELDIVECVHLLFPVPDYTIFPGTALNVLDASPDVGELDMFNYLNLLFPDQTIAQTITEPVQATIEDTYTTTTANDFPAQLDSFEAMNLLFSINHAESATAIADAKGADDELDLFDALNIMFPILATANIEEDEVELDLFDVLNDLFRVVVSSFLCISGTAF</sequence>
<name>A0A5C3N8B5_9AGAM</name>
<dbReference type="AlphaFoldDB" id="A0A5C3N8B5"/>
<dbReference type="EMBL" id="ML213507">
    <property type="protein sequence ID" value="TFK53580.1"/>
    <property type="molecule type" value="Genomic_DNA"/>
</dbReference>
<gene>
    <name evidence="1" type="ORF">OE88DRAFT_1261007</name>
</gene>
<evidence type="ECO:0000313" key="2">
    <source>
        <dbReference type="Proteomes" id="UP000305948"/>
    </source>
</evidence>
<reference evidence="1 2" key="1">
    <citation type="journal article" date="2019" name="Nat. Ecol. Evol.">
        <title>Megaphylogeny resolves global patterns of mushroom evolution.</title>
        <authorList>
            <person name="Varga T."/>
            <person name="Krizsan K."/>
            <person name="Foldi C."/>
            <person name="Dima B."/>
            <person name="Sanchez-Garcia M."/>
            <person name="Sanchez-Ramirez S."/>
            <person name="Szollosi G.J."/>
            <person name="Szarkandi J.G."/>
            <person name="Papp V."/>
            <person name="Albert L."/>
            <person name="Andreopoulos W."/>
            <person name="Angelini C."/>
            <person name="Antonin V."/>
            <person name="Barry K.W."/>
            <person name="Bougher N.L."/>
            <person name="Buchanan P."/>
            <person name="Buyck B."/>
            <person name="Bense V."/>
            <person name="Catcheside P."/>
            <person name="Chovatia M."/>
            <person name="Cooper J."/>
            <person name="Damon W."/>
            <person name="Desjardin D."/>
            <person name="Finy P."/>
            <person name="Geml J."/>
            <person name="Haridas S."/>
            <person name="Hughes K."/>
            <person name="Justo A."/>
            <person name="Karasinski D."/>
            <person name="Kautmanova I."/>
            <person name="Kiss B."/>
            <person name="Kocsube S."/>
            <person name="Kotiranta H."/>
            <person name="LaButti K.M."/>
            <person name="Lechner B.E."/>
            <person name="Liimatainen K."/>
            <person name="Lipzen A."/>
            <person name="Lukacs Z."/>
            <person name="Mihaltcheva S."/>
            <person name="Morgado L.N."/>
            <person name="Niskanen T."/>
            <person name="Noordeloos M.E."/>
            <person name="Ohm R.A."/>
            <person name="Ortiz-Santana B."/>
            <person name="Ovrebo C."/>
            <person name="Racz N."/>
            <person name="Riley R."/>
            <person name="Savchenko A."/>
            <person name="Shiryaev A."/>
            <person name="Soop K."/>
            <person name="Spirin V."/>
            <person name="Szebenyi C."/>
            <person name="Tomsovsky M."/>
            <person name="Tulloss R.E."/>
            <person name="Uehling J."/>
            <person name="Grigoriev I.V."/>
            <person name="Vagvolgyi C."/>
            <person name="Papp T."/>
            <person name="Martin F.M."/>
            <person name="Miettinen O."/>
            <person name="Hibbett D.S."/>
            <person name="Nagy L.G."/>
        </authorList>
    </citation>
    <scope>NUCLEOTIDE SEQUENCE [LARGE SCALE GENOMIC DNA]</scope>
    <source>
        <strain evidence="1 2">OMC1185</strain>
    </source>
</reference>
<proteinExistence type="predicted"/>
<protein>
    <submittedName>
        <fullName evidence="1">Uncharacterized protein</fullName>
    </submittedName>
</protein>
<evidence type="ECO:0000313" key="1">
    <source>
        <dbReference type="EMBL" id="TFK53580.1"/>
    </source>
</evidence>
<organism evidence="1 2">
    <name type="scientific">Heliocybe sulcata</name>
    <dbReference type="NCBI Taxonomy" id="5364"/>
    <lineage>
        <taxon>Eukaryota</taxon>
        <taxon>Fungi</taxon>
        <taxon>Dikarya</taxon>
        <taxon>Basidiomycota</taxon>
        <taxon>Agaricomycotina</taxon>
        <taxon>Agaricomycetes</taxon>
        <taxon>Gloeophyllales</taxon>
        <taxon>Gloeophyllaceae</taxon>
        <taxon>Heliocybe</taxon>
    </lineage>
</organism>
<keyword evidence="2" id="KW-1185">Reference proteome</keyword>
<accession>A0A5C3N8B5</accession>
<dbReference type="Proteomes" id="UP000305948">
    <property type="component" value="Unassembled WGS sequence"/>
</dbReference>